<evidence type="ECO:0000313" key="4">
    <source>
        <dbReference type="Proteomes" id="UP000044026"/>
    </source>
</evidence>
<accession>A0A0B7HL42</accession>
<dbReference type="RefSeq" id="WP_042001293.1">
    <property type="nucleotide sequence ID" value="NZ_CP022382.1"/>
</dbReference>
<feature type="domain" description="PglD N-terminal" evidence="2">
    <location>
        <begin position="3"/>
        <end position="75"/>
    </location>
</feature>
<evidence type="ECO:0000256" key="1">
    <source>
        <dbReference type="ARBA" id="ARBA00007274"/>
    </source>
</evidence>
<gene>
    <name evidence="3" type="ORF">CCAN12_760046</name>
</gene>
<dbReference type="NCBIfam" id="TIGR03570">
    <property type="entry name" value="NeuD_NnaD"/>
    <property type="match status" value="1"/>
</dbReference>
<dbReference type="InterPro" id="IPR011004">
    <property type="entry name" value="Trimer_LpxA-like_sf"/>
</dbReference>
<dbReference type="Pfam" id="PF17836">
    <property type="entry name" value="PglD_N"/>
    <property type="match status" value="1"/>
</dbReference>
<comment type="similarity">
    <text evidence="1">Belongs to the transferase hexapeptide repeat family.</text>
</comment>
<evidence type="ECO:0000259" key="2">
    <source>
        <dbReference type="Pfam" id="PF17836"/>
    </source>
</evidence>
<dbReference type="GO" id="GO:0016740">
    <property type="term" value="F:transferase activity"/>
    <property type="evidence" value="ECO:0007669"/>
    <property type="project" value="UniProtKB-KW"/>
</dbReference>
<dbReference type="AlphaFoldDB" id="A0A0B7HL42"/>
<proteinExistence type="inferred from homology"/>
<dbReference type="SUPFAM" id="SSF51161">
    <property type="entry name" value="Trimeric LpxA-like enzymes"/>
    <property type="match status" value="1"/>
</dbReference>
<reference evidence="3 4" key="1">
    <citation type="submission" date="2015-01" db="EMBL/GenBank/DDBJ databases">
        <authorList>
            <person name="Xiang T."/>
            <person name="Song Y."/>
            <person name="Huang L."/>
            <person name="Wang B."/>
            <person name="Wu P."/>
        </authorList>
    </citation>
    <scope>NUCLEOTIDE SEQUENCE [LARGE SCALE GENOMIC DNA]</scope>
    <source>
        <strain evidence="3 4">Cc12</strain>
    </source>
</reference>
<dbReference type="CDD" id="cd03360">
    <property type="entry name" value="LbH_AT_putative"/>
    <property type="match status" value="1"/>
</dbReference>
<dbReference type="InterPro" id="IPR020019">
    <property type="entry name" value="AcTrfase_PglD-like"/>
</dbReference>
<dbReference type="Gene3D" id="2.160.10.10">
    <property type="entry name" value="Hexapeptide repeat proteins"/>
    <property type="match status" value="1"/>
</dbReference>
<dbReference type="Gene3D" id="3.40.50.20">
    <property type="match status" value="1"/>
</dbReference>
<dbReference type="Proteomes" id="UP000044026">
    <property type="component" value="Unassembled WGS sequence"/>
</dbReference>
<keyword evidence="3" id="KW-0808">Transferase</keyword>
<evidence type="ECO:0000313" key="3">
    <source>
        <dbReference type="EMBL" id="CEN39379.1"/>
    </source>
</evidence>
<dbReference type="InterPro" id="IPR050179">
    <property type="entry name" value="Trans_hexapeptide_repeat"/>
</dbReference>
<name>A0A0B7HL42_9FLAO</name>
<protein>
    <submittedName>
        <fullName evidence="3">Serine O-acetyltransferase</fullName>
    </submittedName>
</protein>
<dbReference type="GeneID" id="69580671"/>
<dbReference type="EMBL" id="CDOE01000074">
    <property type="protein sequence ID" value="CEN39379.1"/>
    <property type="molecule type" value="Genomic_DNA"/>
</dbReference>
<sequence>MRKIAIIGAGGLGREVASIIKNINQVSLLWDIIGFFDDTNELQGINTPYGKVLGTIEDLNRIRQELNVVIAVGKGQGIFNIRQRIDNKNIVFPNIIHPSTMFLDKDTTSMGEGNIFSAQCIVSCGVKIGSYNIFNTRVTLGHDGEIEDYNVFSPNTQISGNVSIGKLNYLGFNCGVIQGKKIGNNNTLAAGAMLLRSVKDGNTYMGNPAIKVKF</sequence>
<dbReference type="InterPro" id="IPR041561">
    <property type="entry name" value="PglD_N"/>
</dbReference>
<organism evidence="3 4">
    <name type="scientific">Capnocytophaga canimorsus</name>
    <dbReference type="NCBI Taxonomy" id="28188"/>
    <lineage>
        <taxon>Bacteria</taxon>
        <taxon>Pseudomonadati</taxon>
        <taxon>Bacteroidota</taxon>
        <taxon>Flavobacteriia</taxon>
        <taxon>Flavobacteriales</taxon>
        <taxon>Flavobacteriaceae</taxon>
        <taxon>Capnocytophaga</taxon>
    </lineage>
</organism>
<dbReference type="PANTHER" id="PTHR43300">
    <property type="entry name" value="ACETYLTRANSFERASE"/>
    <property type="match status" value="1"/>
</dbReference>
<dbReference type="PANTHER" id="PTHR43300:SF7">
    <property type="entry name" value="UDP-N-ACETYLBACILLOSAMINE N-ACETYLTRANSFERASE"/>
    <property type="match status" value="1"/>
</dbReference>